<evidence type="ECO:0000256" key="8">
    <source>
        <dbReference type="ARBA" id="ARBA00037801"/>
    </source>
</evidence>
<dbReference type="InterPro" id="IPR010989">
    <property type="entry name" value="SNARE"/>
</dbReference>
<dbReference type="OrthoDB" id="546861at2759"/>
<organism evidence="11 12">
    <name type="scientific">Batrachochytrium dendrobatidis (strain JEL423)</name>
    <dbReference type="NCBI Taxonomy" id="403673"/>
    <lineage>
        <taxon>Eukaryota</taxon>
        <taxon>Fungi</taxon>
        <taxon>Fungi incertae sedis</taxon>
        <taxon>Chytridiomycota</taxon>
        <taxon>Chytridiomycota incertae sedis</taxon>
        <taxon>Chytridiomycetes</taxon>
        <taxon>Rhizophydiales</taxon>
        <taxon>Rhizophydiales incertae sedis</taxon>
        <taxon>Batrachochytrium</taxon>
    </lineage>
</organism>
<sequence length="181" mass="20593">MSDDPFFVVKREVEQSLVQVGSLYQAWFQQLTNALEIVAAACLDLLIFNGTVQIVQSNPARFKLDRSHIDERKQFVQESRKKVEEMKSSVNNPSAARMGGQQGMRNNLMGSNKTRTDKYGRTEDEYKVSNQKFVEREQQQQQALMQDQDAQMSDVAVTVGNLREVARVMGSELDDQTRLLG</sequence>
<evidence type="ECO:0000256" key="3">
    <source>
        <dbReference type="ARBA" id="ARBA00022692"/>
    </source>
</evidence>
<dbReference type="Pfam" id="PF09177">
    <property type="entry name" value="STX6_10_61_N"/>
    <property type="match status" value="1"/>
</dbReference>
<feature type="domain" description="T-SNARE coiled-coil homology" evidence="10">
    <location>
        <begin position="142"/>
        <end position="181"/>
    </location>
</feature>
<dbReference type="GO" id="GO:0016020">
    <property type="term" value="C:membrane"/>
    <property type="evidence" value="ECO:0007669"/>
    <property type="project" value="InterPro"/>
</dbReference>
<dbReference type="GO" id="GO:0048193">
    <property type="term" value="P:Golgi vesicle transport"/>
    <property type="evidence" value="ECO:0007669"/>
    <property type="project" value="InterPro"/>
</dbReference>
<dbReference type="Proteomes" id="UP000077115">
    <property type="component" value="Unassembled WGS sequence"/>
</dbReference>
<evidence type="ECO:0000313" key="12">
    <source>
        <dbReference type="Proteomes" id="UP000077115"/>
    </source>
</evidence>
<dbReference type="GO" id="GO:0005794">
    <property type="term" value="C:Golgi apparatus"/>
    <property type="evidence" value="ECO:0007669"/>
    <property type="project" value="UniProtKB-SubCell"/>
</dbReference>
<proteinExistence type="inferred from homology"/>
<feature type="compositionally biased region" description="Basic and acidic residues" evidence="9">
    <location>
        <begin position="114"/>
        <end position="123"/>
    </location>
</feature>
<protein>
    <recommendedName>
        <fullName evidence="10">t-SNARE coiled-coil homology domain-containing protein</fullName>
    </recommendedName>
</protein>
<evidence type="ECO:0000256" key="1">
    <source>
        <dbReference type="ARBA" id="ARBA00009063"/>
    </source>
</evidence>
<keyword evidence="3" id="KW-0812">Transmembrane</keyword>
<keyword evidence="2" id="KW-0813">Transport</keyword>
<evidence type="ECO:0000256" key="6">
    <source>
        <dbReference type="ARBA" id="ARBA00023034"/>
    </source>
</evidence>
<evidence type="ECO:0000256" key="7">
    <source>
        <dbReference type="ARBA" id="ARBA00023136"/>
    </source>
</evidence>
<evidence type="ECO:0000256" key="2">
    <source>
        <dbReference type="ARBA" id="ARBA00022448"/>
    </source>
</evidence>
<keyword evidence="5" id="KW-1133">Transmembrane helix</keyword>
<comment type="subcellular location">
    <subcellularLocation>
        <location evidence="8">Golgi apparatus</location>
        <location evidence="8">trans-Golgi network membrane</location>
        <topology evidence="8">Single-pass type IV membrane protein</topology>
    </subcellularLocation>
</comment>
<evidence type="ECO:0000256" key="5">
    <source>
        <dbReference type="ARBA" id="ARBA00022989"/>
    </source>
</evidence>
<dbReference type="AlphaFoldDB" id="A0A177WE79"/>
<keyword evidence="4" id="KW-0653">Protein transport</keyword>
<reference evidence="11 12" key="2">
    <citation type="submission" date="2016-05" db="EMBL/GenBank/DDBJ databases">
        <title>Lineage-specific infection strategies underlie the spectrum of fungal disease in amphibians.</title>
        <authorList>
            <person name="Cuomo C.A."/>
            <person name="Farrer R.A."/>
            <person name="James T."/>
            <person name="Longcore J."/>
            <person name="Birren B."/>
        </authorList>
    </citation>
    <scope>NUCLEOTIDE SEQUENCE [LARGE SCALE GENOMIC DNA]</scope>
    <source>
        <strain evidence="11 12">JEL423</strain>
    </source>
</reference>
<reference evidence="11 12" key="1">
    <citation type="submission" date="2006-10" db="EMBL/GenBank/DDBJ databases">
        <title>The Genome Sequence of Batrachochytrium dendrobatidis JEL423.</title>
        <authorList>
            <consortium name="The Broad Institute Genome Sequencing Platform"/>
            <person name="Birren B."/>
            <person name="Lander E."/>
            <person name="Galagan J."/>
            <person name="Cuomo C."/>
            <person name="Devon K."/>
            <person name="Jaffe D."/>
            <person name="Butler J."/>
            <person name="Alvarez P."/>
            <person name="Gnerre S."/>
            <person name="Grabherr M."/>
            <person name="Kleber M."/>
            <person name="Mauceli E."/>
            <person name="Brockman W."/>
            <person name="Young S."/>
            <person name="LaButti K."/>
            <person name="Sykes S."/>
            <person name="DeCaprio D."/>
            <person name="Crawford M."/>
            <person name="Koehrsen M."/>
            <person name="Engels R."/>
            <person name="Montgomery P."/>
            <person name="Pearson M."/>
            <person name="Howarth C."/>
            <person name="Larson L."/>
            <person name="White J."/>
            <person name="O'Leary S."/>
            <person name="Kodira C."/>
            <person name="Zeng Q."/>
            <person name="Yandava C."/>
            <person name="Alvarado L."/>
            <person name="Longcore J."/>
            <person name="James T."/>
        </authorList>
    </citation>
    <scope>NUCLEOTIDE SEQUENCE [LARGE SCALE GENOMIC DNA]</scope>
    <source>
        <strain evidence="11 12">JEL423</strain>
    </source>
</reference>
<evidence type="ECO:0000256" key="4">
    <source>
        <dbReference type="ARBA" id="ARBA00022927"/>
    </source>
</evidence>
<dbReference type="SUPFAM" id="SSF58038">
    <property type="entry name" value="SNARE fusion complex"/>
    <property type="match status" value="1"/>
</dbReference>
<keyword evidence="7" id="KW-0472">Membrane</keyword>
<dbReference type="VEuPathDB" id="FungiDB:BDEG_22347"/>
<dbReference type="SUPFAM" id="SSF47661">
    <property type="entry name" value="t-snare proteins"/>
    <property type="match status" value="1"/>
</dbReference>
<dbReference type="GO" id="GO:0015031">
    <property type="term" value="P:protein transport"/>
    <property type="evidence" value="ECO:0007669"/>
    <property type="project" value="UniProtKB-KW"/>
</dbReference>
<dbReference type="Gene3D" id="1.20.5.110">
    <property type="match status" value="1"/>
</dbReference>
<comment type="similarity">
    <text evidence="1">Belongs to the syntaxin family.</text>
</comment>
<dbReference type="InterPro" id="IPR015260">
    <property type="entry name" value="Syntaxin-6/10/61_N"/>
</dbReference>
<dbReference type="STRING" id="403673.A0A177WE79"/>
<dbReference type="CDD" id="cd21443">
    <property type="entry name" value="SNARE_NTD_STX6_STX10"/>
    <property type="match status" value="1"/>
</dbReference>
<dbReference type="FunFam" id="1.20.58.90:FF:000004">
    <property type="entry name" value="Syntaxin 10"/>
    <property type="match status" value="1"/>
</dbReference>
<evidence type="ECO:0000313" key="11">
    <source>
        <dbReference type="EMBL" id="OAJ38409.1"/>
    </source>
</evidence>
<feature type="region of interest" description="Disordered" evidence="9">
    <location>
        <begin position="86"/>
        <end position="123"/>
    </location>
</feature>
<accession>A0A177WE79</accession>
<gene>
    <name evidence="11" type="ORF">BDEG_22347</name>
</gene>
<feature type="compositionally biased region" description="Polar residues" evidence="9">
    <location>
        <begin position="103"/>
        <end position="113"/>
    </location>
</feature>
<dbReference type="EMBL" id="DS022301">
    <property type="protein sequence ID" value="OAJ38409.1"/>
    <property type="molecule type" value="Genomic_DNA"/>
</dbReference>
<evidence type="ECO:0000256" key="9">
    <source>
        <dbReference type="SAM" id="MobiDB-lite"/>
    </source>
</evidence>
<dbReference type="PROSITE" id="PS50192">
    <property type="entry name" value="T_SNARE"/>
    <property type="match status" value="1"/>
</dbReference>
<evidence type="ECO:0000259" key="10">
    <source>
        <dbReference type="PROSITE" id="PS50192"/>
    </source>
</evidence>
<keyword evidence="6" id="KW-0333">Golgi apparatus</keyword>
<name>A0A177WE79_BATDL</name>
<dbReference type="InterPro" id="IPR000727">
    <property type="entry name" value="T_SNARE_dom"/>
</dbReference>
<dbReference type="Gene3D" id="1.20.58.90">
    <property type="match status" value="1"/>
</dbReference>